<dbReference type="InterPro" id="IPR036390">
    <property type="entry name" value="WH_DNA-bd_sf"/>
</dbReference>
<keyword evidence="2" id="KW-0238">DNA-binding</keyword>
<dbReference type="RefSeq" id="WP_341839323.1">
    <property type="nucleotide sequence ID" value="NZ_CP149792.1"/>
</dbReference>
<dbReference type="EMBL" id="CP150096">
    <property type="protein sequence ID" value="WZN44543.1"/>
    <property type="molecule type" value="Genomic_DNA"/>
</dbReference>
<sequence length="137" mass="15225">MKKDTNEENSAFAVNAASAQLLENNCSMTLAMQVIGGKWKLLLLNAIRKECPMRFGELRKKMIDITHATLTAQLRELEADGVIERKVYAVSPPKVEYKLTALGKQLIPVMQALCDWGDAYRQRDSGLAEGREQGAAE</sequence>
<evidence type="ECO:0000256" key="1">
    <source>
        <dbReference type="ARBA" id="ARBA00023015"/>
    </source>
</evidence>
<protein>
    <submittedName>
        <fullName evidence="5">Helix-turn-helix domain-containing protein</fullName>
    </submittedName>
</protein>
<organism evidence="5 6">
    <name type="scientific">Chitinophaga caseinilytica</name>
    <dbReference type="NCBI Taxonomy" id="2267521"/>
    <lineage>
        <taxon>Bacteria</taxon>
        <taxon>Pseudomonadati</taxon>
        <taxon>Bacteroidota</taxon>
        <taxon>Chitinophagia</taxon>
        <taxon>Chitinophagales</taxon>
        <taxon>Chitinophagaceae</taxon>
        <taxon>Chitinophaga</taxon>
    </lineage>
</organism>
<evidence type="ECO:0000256" key="2">
    <source>
        <dbReference type="ARBA" id="ARBA00023125"/>
    </source>
</evidence>
<dbReference type="Gene3D" id="1.10.10.10">
    <property type="entry name" value="Winged helix-like DNA-binding domain superfamily/Winged helix DNA-binding domain"/>
    <property type="match status" value="1"/>
</dbReference>
<dbReference type="PANTHER" id="PTHR33204:SF29">
    <property type="entry name" value="TRANSCRIPTIONAL REGULATOR"/>
    <property type="match status" value="1"/>
</dbReference>
<keyword evidence="6" id="KW-1185">Reference proteome</keyword>
<dbReference type="InterPro" id="IPR036388">
    <property type="entry name" value="WH-like_DNA-bd_sf"/>
</dbReference>
<dbReference type="PANTHER" id="PTHR33204">
    <property type="entry name" value="TRANSCRIPTIONAL REGULATOR, MARR FAMILY"/>
    <property type="match status" value="1"/>
</dbReference>
<evidence type="ECO:0000313" key="5">
    <source>
        <dbReference type="EMBL" id="WZN44543.1"/>
    </source>
</evidence>
<dbReference type="PROSITE" id="PS51118">
    <property type="entry name" value="HTH_HXLR"/>
    <property type="match status" value="1"/>
</dbReference>
<keyword evidence="3" id="KW-0804">Transcription</keyword>
<keyword evidence="1" id="KW-0805">Transcription regulation</keyword>
<dbReference type="Proteomes" id="UP001449657">
    <property type="component" value="Chromosome"/>
</dbReference>
<evidence type="ECO:0000256" key="3">
    <source>
        <dbReference type="ARBA" id="ARBA00023163"/>
    </source>
</evidence>
<proteinExistence type="predicted"/>
<dbReference type="InterPro" id="IPR002577">
    <property type="entry name" value="HTH_HxlR"/>
</dbReference>
<name>A0ABZ2YYP6_9BACT</name>
<evidence type="ECO:0000259" key="4">
    <source>
        <dbReference type="PROSITE" id="PS51118"/>
    </source>
</evidence>
<feature type="domain" description="HTH hxlR-type" evidence="4">
    <location>
        <begin position="26"/>
        <end position="125"/>
    </location>
</feature>
<reference evidence="5 6" key="1">
    <citation type="submission" date="2024-03" db="EMBL/GenBank/DDBJ databases">
        <title>Chitinophaga caseinilytica sp. nov., a casein hydrolysing bacterium isolated from forest soil.</title>
        <authorList>
            <person name="Lee D.S."/>
            <person name="Han D.M."/>
            <person name="Baek J.H."/>
            <person name="Choi D.G."/>
            <person name="Jeon J.H."/>
            <person name="Jeon C.O."/>
        </authorList>
    </citation>
    <scope>NUCLEOTIDE SEQUENCE [LARGE SCALE GENOMIC DNA]</scope>
    <source>
        <strain evidence="5 6">KACC 19118</strain>
    </source>
</reference>
<evidence type="ECO:0000313" key="6">
    <source>
        <dbReference type="Proteomes" id="UP001449657"/>
    </source>
</evidence>
<dbReference type="SUPFAM" id="SSF46785">
    <property type="entry name" value="Winged helix' DNA-binding domain"/>
    <property type="match status" value="1"/>
</dbReference>
<gene>
    <name evidence="5" type="ORF">WJU22_16740</name>
</gene>
<dbReference type="Pfam" id="PF01638">
    <property type="entry name" value="HxlR"/>
    <property type="match status" value="1"/>
</dbReference>
<accession>A0ABZ2YYP6</accession>